<dbReference type="Proteomes" id="UP000095447">
    <property type="component" value="Unassembled WGS sequence"/>
</dbReference>
<dbReference type="AlphaFoldDB" id="A0A174D493"/>
<dbReference type="EMBL" id="CYZA01000012">
    <property type="protein sequence ID" value="CUO18885.1"/>
    <property type="molecule type" value="Genomic_DNA"/>
</dbReference>
<sequence length="273" mass="31004">MKKPVKIIFSVVLSVAMVLSLALTAYGASSLTSDFAVTVENGKVFDENGDLYTGWYIKNRHKYYAENGRRARGWKKIGKQYYYFAADYAMAKNKIVGSKSKGYYYVDKSGARVTSNEIKMAVDFVMKNSNPASRQRNRLKQCFDALRKYPYVGKSDTPPGASQLPSYARYMFTRQCGDCYYYGITMAYIARVLGYDSRAAMGAVTAWGPAHPLSPHGWCEVRVDSGWKMIDCSMQNGHPDANLFFVGRDRYPYRLRCDKTYALNINNGKVSWR</sequence>
<dbReference type="InterPro" id="IPR002931">
    <property type="entry name" value="Transglutaminase-like"/>
</dbReference>
<dbReference type="InterPro" id="IPR018337">
    <property type="entry name" value="Cell_wall/Cho-bd_repeat"/>
</dbReference>
<dbReference type="SUPFAM" id="SSF69360">
    <property type="entry name" value="Cell wall binding repeat"/>
    <property type="match status" value="1"/>
</dbReference>
<evidence type="ECO:0000259" key="3">
    <source>
        <dbReference type="Pfam" id="PF01841"/>
    </source>
</evidence>
<keyword evidence="2" id="KW-0732">Signal</keyword>
<accession>A0A174D493</accession>
<evidence type="ECO:0000313" key="4">
    <source>
        <dbReference type="EMBL" id="CUO18885.1"/>
    </source>
</evidence>
<feature type="chain" id="PRO_5008019705" evidence="2">
    <location>
        <begin position="28"/>
        <end position="273"/>
    </location>
</feature>
<dbReference type="Gene3D" id="3.10.620.30">
    <property type="match status" value="1"/>
</dbReference>
<dbReference type="Pfam" id="PF19127">
    <property type="entry name" value="Choline_bind_3"/>
    <property type="match status" value="1"/>
</dbReference>
<dbReference type="SUPFAM" id="SSF54001">
    <property type="entry name" value="Cysteine proteinases"/>
    <property type="match status" value="1"/>
</dbReference>
<feature type="signal peptide" evidence="2">
    <location>
        <begin position="1"/>
        <end position="27"/>
    </location>
</feature>
<reference evidence="4 5" key="1">
    <citation type="submission" date="2015-09" db="EMBL/GenBank/DDBJ databases">
        <authorList>
            <consortium name="Pathogen Informatics"/>
        </authorList>
    </citation>
    <scope>NUCLEOTIDE SEQUENCE [LARGE SCALE GENOMIC DNA]</scope>
    <source>
        <strain evidence="4 5">2789STDY5608838</strain>
    </source>
</reference>
<dbReference type="RefSeq" id="WP_055053709.1">
    <property type="nucleotide sequence ID" value="NZ_CYZA01000012.1"/>
</dbReference>
<evidence type="ECO:0000256" key="2">
    <source>
        <dbReference type="SAM" id="SignalP"/>
    </source>
</evidence>
<organism evidence="4 5">
    <name type="scientific">Blautia obeum</name>
    <dbReference type="NCBI Taxonomy" id="40520"/>
    <lineage>
        <taxon>Bacteria</taxon>
        <taxon>Bacillati</taxon>
        <taxon>Bacillota</taxon>
        <taxon>Clostridia</taxon>
        <taxon>Lachnospirales</taxon>
        <taxon>Lachnospiraceae</taxon>
        <taxon>Blautia</taxon>
    </lineage>
</organism>
<gene>
    <name evidence="4" type="ORF">ERS852395_02299</name>
</gene>
<dbReference type="InterPro" id="IPR038765">
    <property type="entry name" value="Papain-like_cys_pep_sf"/>
</dbReference>
<evidence type="ECO:0000256" key="1">
    <source>
        <dbReference type="ARBA" id="ARBA00022737"/>
    </source>
</evidence>
<protein>
    <submittedName>
        <fullName evidence="4">Glucan-binding repeat</fullName>
    </submittedName>
</protein>
<feature type="domain" description="Transglutaminase-like" evidence="3">
    <location>
        <begin position="134"/>
        <end position="231"/>
    </location>
</feature>
<keyword evidence="1" id="KW-0677">Repeat</keyword>
<evidence type="ECO:0000313" key="5">
    <source>
        <dbReference type="Proteomes" id="UP000095447"/>
    </source>
</evidence>
<name>A0A174D493_9FIRM</name>
<proteinExistence type="predicted"/>
<dbReference type="Pfam" id="PF01841">
    <property type="entry name" value="Transglut_core"/>
    <property type="match status" value="1"/>
</dbReference>
<dbReference type="Gene3D" id="2.10.270.10">
    <property type="entry name" value="Cholin Binding"/>
    <property type="match status" value="1"/>
</dbReference>